<feature type="compositionally biased region" description="Basic and acidic residues" evidence="1">
    <location>
        <begin position="82"/>
        <end position="98"/>
    </location>
</feature>
<dbReference type="Proteomes" id="UP000509658">
    <property type="component" value="Chromosome"/>
</dbReference>
<evidence type="ECO:0008006" key="5">
    <source>
        <dbReference type="Google" id="ProtNLM"/>
    </source>
</evidence>
<evidence type="ECO:0000256" key="1">
    <source>
        <dbReference type="SAM" id="MobiDB-lite"/>
    </source>
</evidence>
<keyword evidence="2" id="KW-0732">Signal</keyword>
<evidence type="ECO:0000313" key="3">
    <source>
        <dbReference type="EMBL" id="QKQ27164.1"/>
    </source>
</evidence>
<feature type="chain" id="PRO_5027104488" description="PepSY domain-containing protein" evidence="2">
    <location>
        <begin position="24"/>
        <end position="204"/>
    </location>
</feature>
<feature type="signal peptide" evidence="2">
    <location>
        <begin position="1"/>
        <end position="23"/>
    </location>
</feature>
<protein>
    <recommendedName>
        <fullName evidence="5">PepSY domain-containing protein</fullName>
    </recommendedName>
</protein>
<accession>A0A6N0HXS8</accession>
<feature type="compositionally biased region" description="Low complexity" evidence="1">
    <location>
        <begin position="30"/>
        <end position="43"/>
    </location>
</feature>
<dbReference type="EMBL" id="CP054491">
    <property type="protein sequence ID" value="QKQ27164.1"/>
    <property type="molecule type" value="Genomic_DNA"/>
</dbReference>
<gene>
    <name evidence="3" type="ORF">HUE57_13345</name>
</gene>
<evidence type="ECO:0000313" key="4">
    <source>
        <dbReference type="Proteomes" id="UP000509658"/>
    </source>
</evidence>
<dbReference type="KEGG" id="rev:HUE57_13345"/>
<feature type="region of interest" description="Disordered" evidence="1">
    <location>
        <begin position="82"/>
        <end position="103"/>
    </location>
</feature>
<name>A0A6N0HXS8_9GAMM</name>
<dbReference type="RefSeq" id="WP_174673343.1">
    <property type="nucleotide sequence ID" value="NZ_CP054491.1"/>
</dbReference>
<organism evidence="3 4">
    <name type="scientific">Candidatus Reidiella endopervernicosa</name>
    <dbReference type="NCBI Taxonomy" id="2738883"/>
    <lineage>
        <taxon>Bacteria</taxon>
        <taxon>Pseudomonadati</taxon>
        <taxon>Pseudomonadota</taxon>
        <taxon>Gammaproteobacteria</taxon>
        <taxon>Candidatus Reidiella</taxon>
    </lineage>
</organism>
<keyword evidence="4" id="KW-1185">Reference proteome</keyword>
<feature type="region of interest" description="Disordered" evidence="1">
    <location>
        <begin position="24"/>
        <end position="44"/>
    </location>
</feature>
<dbReference type="Gene3D" id="2.60.120.380">
    <property type="match status" value="1"/>
</dbReference>
<sequence>MKKSIVVVAVSIVLGMSSGMSLAGMDKKGSNSGKASSSESSQSVTQLALADQLAAYGDANNDAVALVLAAKMKKSVGGADKMEAAKSSKGGDDSDKKASANSGTADAMLARAKEMAGDNPTVLAMVRDVEGMKSRGRVKGRVRGHEDRIKARDVDIFRIKFEGEEKAEILIKGDGDTDLDLYVYDNNDNEICTDSDRTDTMYCS</sequence>
<dbReference type="AlphaFoldDB" id="A0A6N0HXS8"/>
<evidence type="ECO:0000256" key="2">
    <source>
        <dbReference type="SAM" id="SignalP"/>
    </source>
</evidence>
<proteinExistence type="predicted"/>
<reference evidence="3 4" key="1">
    <citation type="submission" date="2020-05" db="EMBL/GenBank/DDBJ databases">
        <title>Horizontal transmission and recombination maintain forever young bacterial symbiont genomes.</title>
        <authorList>
            <person name="Russell S.L."/>
            <person name="Pepper-Tunick E."/>
            <person name="Svedberg J."/>
            <person name="Byrne A."/>
            <person name="Ruelas Castillo J."/>
            <person name="Vollmers C."/>
            <person name="Beinart R.A."/>
            <person name="Corbett-Detig R."/>
        </authorList>
    </citation>
    <scope>NUCLEOTIDE SEQUENCE [LARGE SCALE GENOMIC DNA]</scope>
    <source>
        <strain evidence="3">Santa_Monica_outfall</strain>
    </source>
</reference>